<protein>
    <recommendedName>
        <fullName evidence="4">Right handed beta helix domain-containing protein</fullName>
    </recommendedName>
</protein>
<gene>
    <name evidence="2" type="ORF">K7C98_01560</name>
</gene>
<accession>A0ABS7TII9</accession>
<name>A0ABS7TII9_9BACT</name>
<feature type="region of interest" description="Disordered" evidence="1">
    <location>
        <begin position="22"/>
        <end position="71"/>
    </location>
</feature>
<reference evidence="2" key="1">
    <citation type="submission" date="2021-08" db="EMBL/GenBank/DDBJ databases">
        <authorList>
            <person name="Stevens D.C."/>
        </authorList>
    </citation>
    <scope>NUCLEOTIDE SEQUENCE</scope>
    <source>
        <strain evidence="2">DSM 53165</strain>
    </source>
</reference>
<dbReference type="PROSITE" id="PS51257">
    <property type="entry name" value="PROKAR_LIPOPROTEIN"/>
    <property type="match status" value="1"/>
</dbReference>
<dbReference type="RefSeq" id="WP_224189689.1">
    <property type="nucleotide sequence ID" value="NZ_JAIRAU010000001.1"/>
</dbReference>
<sequence>MRRQIHPYCSVLFTFVIAGCPPGGGETTGSTGTGEITDGTTSGGETVGSTDVPTESTAPTTGGAGAACRDEPDAPVFEHEAGDVGTETWPSGVHVLGGSIHVGGLLTVEPCSVIKVPDGASIAVADGGAVHWVGTAEDPIIVTSAKSSGMPGDWVEIDIHADSTGPENVLRHVVIEHGGGGSYGALWVETGASIELSDCTIRNSGDFGLVVAEDAELRNFVGNTLQDNASGALKIAPDGVGQLGAGTYAPNAVEGIHVTSGAVRTSQTWLTHDAPYVAAQGFSVETEAGSAQLTVEPGAVIKLGDGATLTVGNNGGLTLVGTAEQPITITSSKTSGAPGDWVEIDVHAASADEFNRFEYVIVEHGGGGNYGQVWVEEGASIAITNSTIRSGDDVGISNHGELRDFTGNTIVDNAAGALRIDADAVDQLQPGTYGPNPVDGIIIEAEAVSHDATWQALGVPFLAPNGFSVGVQAGSARLVLDPGVDLRLGEGATLSVDNNGALRLDGTADNPVRLGSAKPAPAPGDWLEIDINDGSVGPENVFTYAEIAHGGAGNYGQLYVATNAEVTLDHVSFSDAGEGCDVYANGVVNAISTDYVPCP</sequence>
<feature type="compositionally biased region" description="Low complexity" evidence="1">
    <location>
        <begin position="47"/>
        <end position="61"/>
    </location>
</feature>
<evidence type="ECO:0008006" key="4">
    <source>
        <dbReference type="Google" id="ProtNLM"/>
    </source>
</evidence>
<evidence type="ECO:0000256" key="1">
    <source>
        <dbReference type="SAM" id="MobiDB-lite"/>
    </source>
</evidence>
<dbReference type="EMBL" id="JAIRAU010000001">
    <property type="protein sequence ID" value="MBZ5707927.1"/>
    <property type="molecule type" value="Genomic_DNA"/>
</dbReference>
<organism evidence="2 3">
    <name type="scientific">Nannocystis pusilla</name>
    <dbReference type="NCBI Taxonomy" id="889268"/>
    <lineage>
        <taxon>Bacteria</taxon>
        <taxon>Pseudomonadati</taxon>
        <taxon>Myxococcota</taxon>
        <taxon>Polyangia</taxon>
        <taxon>Nannocystales</taxon>
        <taxon>Nannocystaceae</taxon>
        <taxon>Nannocystis</taxon>
    </lineage>
</organism>
<evidence type="ECO:0000313" key="2">
    <source>
        <dbReference type="EMBL" id="MBZ5707927.1"/>
    </source>
</evidence>
<dbReference type="SUPFAM" id="SSF51126">
    <property type="entry name" value="Pectin lyase-like"/>
    <property type="match status" value="1"/>
</dbReference>
<comment type="caution">
    <text evidence="2">The sequence shown here is derived from an EMBL/GenBank/DDBJ whole genome shotgun (WGS) entry which is preliminary data.</text>
</comment>
<keyword evidence="3" id="KW-1185">Reference proteome</keyword>
<proteinExistence type="predicted"/>
<feature type="compositionally biased region" description="Low complexity" evidence="1">
    <location>
        <begin position="28"/>
        <end position="40"/>
    </location>
</feature>
<dbReference type="InterPro" id="IPR011050">
    <property type="entry name" value="Pectin_lyase_fold/virulence"/>
</dbReference>
<evidence type="ECO:0000313" key="3">
    <source>
        <dbReference type="Proteomes" id="UP001139031"/>
    </source>
</evidence>
<dbReference type="Proteomes" id="UP001139031">
    <property type="component" value="Unassembled WGS sequence"/>
</dbReference>